<comment type="caution">
    <text evidence="1">The sequence shown here is derived from an EMBL/GenBank/DDBJ whole genome shotgun (WGS) entry which is preliminary data.</text>
</comment>
<dbReference type="RefSeq" id="WP_038062716.1">
    <property type="nucleotide sequence ID" value="NZ_JPSL02000038.1"/>
</dbReference>
<name>A0A0A2WQH4_THEFI</name>
<dbReference type="OrthoDB" id="26137at2"/>
<proteinExistence type="predicted"/>
<dbReference type="PATRIC" id="fig|276.5.peg.764"/>
<dbReference type="AlphaFoldDB" id="A0A0A2WQH4"/>
<organism evidence="1 2">
    <name type="scientific">Thermus filiformis</name>
    <dbReference type="NCBI Taxonomy" id="276"/>
    <lineage>
        <taxon>Bacteria</taxon>
        <taxon>Thermotogati</taxon>
        <taxon>Deinococcota</taxon>
        <taxon>Deinococci</taxon>
        <taxon>Thermales</taxon>
        <taxon>Thermaceae</taxon>
        <taxon>Thermus</taxon>
    </lineage>
</organism>
<dbReference type="Proteomes" id="UP000030364">
    <property type="component" value="Unassembled WGS sequence"/>
</dbReference>
<dbReference type="EMBL" id="JPSL02000038">
    <property type="protein sequence ID" value="KGQ22421.1"/>
    <property type="molecule type" value="Genomic_DNA"/>
</dbReference>
<protein>
    <submittedName>
        <fullName evidence="1">Uncharacterized protein</fullName>
    </submittedName>
</protein>
<reference evidence="1 2" key="1">
    <citation type="journal article" date="2015" name="Genome Announc.">
        <title>Draft Genome Sequence of the Thermophile Thermus filiformis ATCC 43280, Producer of Carotenoid-(Di)glucoside-Branched Fatty Acid (Di)esters and Source of Hyperthermostable Enzymes of Biotechnological Interest.</title>
        <authorList>
            <person name="Mandelli F."/>
            <person name="Oliveira Ramires B."/>
            <person name="Couger M.B."/>
            <person name="Paixao D.A."/>
            <person name="Camilo C.M."/>
            <person name="Polikarpov I."/>
            <person name="Prade R."/>
            <person name="Riano-Pachon D.M."/>
            <person name="Squina F.M."/>
        </authorList>
    </citation>
    <scope>NUCLEOTIDE SEQUENCE [LARGE SCALE GENOMIC DNA]</scope>
    <source>
        <strain evidence="1 2">ATCC 43280</strain>
    </source>
</reference>
<evidence type="ECO:0000313" key="1">
    <source>
        <dbReference type="EMBL" id="KGQ22421.1"/>
    </source>
</evidence>
<keyword evidence="2" id="KW-1185">Reference proteome</keyword>
<gene>
    <name evidence="1" type="ORF">THFILI_04335</name>
</gene>
<sequence length="125" mass="13641">MRGLAWMVALLGLAWGQVAGFTFKPASNLDLDPGVRLPAGAQKALGKGLEPYLPLLKTAKKTAYFLPARGPLRSVAVQSFLQSFLSTGYRLVLESPEEKVVQNPRHRFLLRVVLLEEGALILVGE</sequence>
<evidence type="ECO:0000313" key="2">
    <source>
        <dbReference type="Proteomes" id="UP000030364"/>
    </source>
</evidence>
<dbReference type="STRING" id="276.THFILI_04335"/>
<accession>A0A0A2WQH4</accession>